<dbReference type="CDD" id="cd00590">
    <property type="entry name" value="RRM_SF"/>
    <property type="match status" value="1"/>
</dbReference>
<reference evidence="3 4" key="1">
    <citation type="journal article" date="2017" name="BMC Genomics">
        <title>Whole-genome assembly of Babesia ovata and comparative genomics between closely related pathogens.</title>
        <authorList>
            <person name="Yamagishi J."/>
            <person name="Asada M."/>
            <person name="Hakimi H."/>
            <person name="Tanaka T.Q."/>
            <person name="Sugimoto C."/>
            <person name="Kawazu S."/>
        </authorList>
    </citation>
    <scope>NUCLEOTIDE SEQUENCE [LARGE SCALE GENOMIC DNA]</scope>
    <source>
        <strain evidence="3 4">Miyake</strain>
    </source>
</reference>
<feature type="domain" description="RRM" evidence="2">
    <location>
        <begin position="14"/>
        <end position="84"/>
    </location>
</feature>
<dbReference type="SUPFAM" id="SSF54928">
    <property type="entry name" value="RNA-binding domain, RBD"/>
    <property type="match status" value="1"/>
</dbReference>
<name>A0A2H6KAJ4_9APIC</name>
<evidence type="ECO:0000259" key="2">
    <source>
        <dbReference type="PROSITE" id="PS50102"/>
    </source>
</evidence>
<sequence>MQLRYFSIVNDSSWRLLLKGLPFDATTEEVRALFANNGSVKSVTLVRKGAEPTGSAIVRFASEVEAVRALKDFRDVYVRKRKIEAILDFTEFTQRIQRVHKPIAVDRFRLPLRFF</sequence>
<dbReference type="SMART" id="SM00360">
    <property type="entry name" value="RRM"/>
    <property type="match status" value="1"/>
</dbReference>
<dbReference type="InterPro" id="IPR012677">
    <property type="entry name" value="Nucleotide-bd_a/b_plait_sf"/>
</dbReference>
<comment type="caution">
    <text evidence="3">The sequence shown here is derived from an EMBL/GenBank/DDBJ whole genome shotgun (WGS) entry which is preliminary data.</text>
</comment>
<organism evidence="3 4">
    <name type="scientific">Babesia ovata</name>
    <dbReference type="NCBI Taxonomy" id="189622"/>
    <lineage>
        <taxon>Eukaryota</taxon>
        <taxon>Sar</taxon>
        <taxon>Alveolata</taxon>
        <taxon>Apicomplexa</taxon>
        <taxon>Aconoidasida</taxon>
        <taxon>Piroplasmida</taxon>
        <taxon>Babesiidae</taxon>
        <taxon>Babesia</taxon>
    </lineage>
</organism>
<keyword evidence="1" id="KW-0694">RNA-binding</keyword>
<dbReference type="Gene3D" id="3.30.70.330">
    <property type="match status" value="1"/>
</dbReference>
<gene>
    <name evidence="3" type="ORF">BOVATA_015060</name>
</gene>
<dbReference type="InterPro" id="IPR035979">
    <property type="entry name" value="RBD_domain_sf"/>
</dbReference>
<evidence type="ECO:0000313" key="4">
    <source>
        <dbReference type="Proteomes" id="UP000236319"/>
    </source>
</evidence>
<keyword evidence="4" id="KW-1185">Reference proteome</keyword>
<dbReference type="AlphaFoldDB" id="A0A2H6KAJ4"/>
<proteinExistence type="predicted"/>
<dbReference type="GeneID" id="39873783"/>
<evidence type="ECO:0000313" key="3">
    <source>
        <dbReference type="EMBL" id="GBE60013.1"/>
    </source>
</evidence>
<dbReference type="EMBL" id="BDSA01000002">
    <property type="protein sequence ID" value="GBE60013.1"/>
    <property type="molecule type" value="Genomic_DNA"/>
</dbReference>
<dbReference type="GO" id="GO:0003723">
    <property type="term" value="F:RNA binding"/>
    <property type="evidence" value="ECO:0007669"/>
    <property type="project" value="UniProtKB-UniRule"/>
</dbReference>
<accession>A0A2H6KAJ4</accession>
<evidence type="ECO:0000256" key="1">
    <source>
        <dbReference type="PROSITE-ProRule" id="PRU00176"/>
    </source>
</evidence>
<dbReference type="OrthoDB" id="431068at2759"/>
<protein>
    <submittedName>
        <fullName evidence="3">RNA binding protein, putative</fullName>
    </submittedName>
</protein>
<dbReference type="RefSeq" id="XP_028866256.1">
    <property type="nucleotide sequence ID" value="XM_029010423.1"/>
</dbReference>
<dbReference type="Pfam" id="PF00076">
    <property type="entry name" value="RRM_1"/>
    <property type="match status" value="1"/>
</dbReference>
<dbReference type="VEuPathDB" id="PiroplasmaDB:BOVATA_015060"/>
<dbReference type="PROSITE" id="PS50102">
    <property type="entry name" value="RRM"/>
    <property type="match status" value="1"/>
</dbReference>
<dbReference type="Proteomes" id="UP000236319">
    <property type="component" value="Unassembled WGS sequence"/>
</dbReference>
<dbReference type="InterPro" id="IPR000504">
    <property type="entry name" value="RRM_dom"/>
</dbReference>